<sequence>MVAAPTSQTSDAGPAVNEEVQTRRLIDTLCHRKSISGRATIVLRIGKVEQGGDGSEGDEYVLKIMWRDPERGLEEEALKRRSTGSGNADNISIGVSPEEGDKDPESTTVDTSACRPTSRRRPRRICTFIVMSSKGVPPERAESPRQFMQAVLDAILGYWGRFNLGILHHDVSEGNVLLLSPRQQMDRQSRCTKVADEVLIELEKKLH</sequence>
<name>A0A8H3A989_9AGAM</name>
<evidence type="ECO:0000256" key="1">
    <source>
        <dbReference type="SAM" id="MobiDB-lite"/>
    </source>
</evidence>
<comment type="caution">
    <text evidence="3">The sequence shown here is derived from an EMBL/GenBank/DDBJ whole genome shotgun (WGS) entry which is preliminary data.</text>
</comment>
<organism evidence="3 4">
    <name type="scientific">Rhizoctonia solani</name>
    <dbReference type="NCBI Taxonomy" id="456999"/>
    <lineage>
        <taxon>Eukaryota</taxon>
        <taxon>Fungi</taxon>
        <taxon>Dikarya</taxon>
        <taxon>Basidiomycota</taxon>
        <taxon>Agaricomycotina</taxon>
        <taxon>Agaricomycetes</taxon>
        <taxon>Cantharellales</taxon>
        <taxon>Ceratobasidiaceae</taxon>
        <taxon>Rhizoctonia</taxon>
    </lineage>
</organism>
<evidence type="ECO:0000313" key="3">
    <source>
        <dbReference type="EMBL" id="CAE6414216.1"/>
    </source>
</evidence>
<accession>A0A8H3A989</accession>
<dbReference type="AlphaFoldDB" id="A0A8H3A989"/>
<dbReference type="EMBL" id="CAJMWW010000068">
    <property type="protein sequence ID" value="CAE6414216.1"/>
    <property type="molecule type" value="Genomic_DNA"/>
</dbReference>
<protein>
    <recommendedName>
        <fullName evidence="2">Fungal-type protein kinase domain-containing protein</fullName>
    </recommendedName>
</protein>
<feature type="domain" description="Fungal-type protein kinase" evidence="2">
    <location>
        <begin position="18"/>
        <end position="80"/>
    </location>
</feature>
<evidence type="ECO:0000313" key="4">
    <source>
        <dbReference type="Proteomes" id="UP000663841"/>
    </source>
</evidence>
<feature type="region of interest" description="Disordered" evidence="1">
    <location>
        <begin position="76"/>
        <end position="118"/>
    </location>
</feature>
<dbReference type="Proteomes" id="UP000663841">
    <property type="component" value="Unassembled WGS sequence"/>
</dbReference>
<gene>
    <name evidence="3" type="ORF">RDB_LOCUS29335</name>
</gene>
<dbReference type="InterPro" id="IPR040976">
    <property type="entry name" value="Pkinase_fungal"/>
</dbReference>
<reference evidence="3" key="1">
    <citation type="submission" date="2021-01" db="EMBL/GenBank/DDBJ databases">
        <authorList>
            <person name="Kaushik A."/>
        </authorList>
    </citation>
    <scope>NUCLEOTIDE SEQUENCE</scope>
    <source>
        <strain evidence="3">AG3-T5</strain>
    </source>
</reference>
<proteinExistence type="predicted"/>
<feature type="domain" description="Fungal-type protein kinase" evidence="2">
    <location>
        <begin position="111"/>
        <end position="188"/>
    </location>
</feature>
<evidence type="ECO:0000259" key="2">
    <source>
        <dbReference type="Pfam" id="PF17667"/>
    </source>
</evidence>
<dbReference type="Pfam" id="PF17667">
    <property type="entry name" value="Pkinase_fungal"/>
    <property type="match status" value="2"/>
</dbReference>